<evidence type="ECO:0000256" key="1">
    <source>
        <dbReference type="SAM" id="MobiDB-lite"/>
    </source>
</evidence>
<feature type="compositionally biased region" description="Acidic residues" evidence="1">
    <location>
        <begin position="95"/>
        <end position="107"/>
    </location>
</feature>
<name>A0A9P0K890_ACAOB</name>
<organism evidence="2 3">
    <name type="scientific">Acanthoscelides obtectus</name>
    <name type="common">Bean weevil</name>
    <name type="synonym">Bruchus obtectus</name>
    <dbReference type="NCBI Taxonomy" id="200917"/>
    <lineage>
        <taxon>Eukaryota</taxon>
        <taxon>Metazoa</taxon>
        <taxon>Ecdysozoa</taxon>
        <taxon>Arthropoda</taxon>
        <taxon>Hexapoda</taxon>
        <taxon>Insecta</taxon>
        <taxon>Pterygota</taxon>
        <taxon>Neoptera</taxon>
        <taxon>Endopterygota</taxon>
        <taxon>Coleoptera</taxon>
        <taxon>Polyphaga</taxon>
        <taxon>Cucujiformia</taxon>
        <taxon>Chrysomeloidea</taxon>
        <taxon>Chrysomelidae</taxon>
        <taxon>Bruchinae</taxon>
        <taxon>Bruchini</taxon>
        <taxon>Acanthoscelides</taxon>
    </lineage>
</organism>
<feature type="region of interest" description="Disordered" evidence="1">
    <location>
        <begin position="85"/>
        <end position="139"/>
    </location>
</feature>
<proteinExistence type="predicted"/>
<dbReference type="EMBL" id="CAKOFQ010006732">
    <property type="protein sequence ID" value="CAH1966264.1"/>
    <property type="molecule type" value="Genomic_DNA"/>
</dbReference>
<keyword evidence="3" id="KW-1185">Reference proteome</keyword>
<dbReference type="Proteomes" id="UP001152888">
    <property type="component" value="Unassembled WGS sequence"/>
</dbReference>
<dbReference type="OrthoDB" id="4327074at2759"/>
<evidence type="ECO:0000313" key="3">
    <source>
        <dbReference type="Proteomes" id="UP001152888"/>
    </source>
</evidence>
<protein>
    <submittedName>
        <fullName evidence="2">Uncharacterized protein</fullName>
    </submittedName>
</protein>
<evidence type="ECO:0000313" key="2">
    <source>
        <dbReference type="EMBL" id="CAH1966264.1"/>
    </source>
</evidence>
<comment type="caution">
    <text evidence="2">The sequence shown here is derived from an EMBL/GenBank/DDBJ whole genome shotgun (WGS) entry which is preliminary data.</text>
</comment>
<sequence>MNTPLIDCERTAPKIGKQDKNPAMADDSGNSTIQKLTSIIEKQAHQLEQQAKQIADQADIIKSLNHSIDCLTAQAIVLYTQLSSDSLKRGPESQDSNDDDALSDDSVECYGFTPARQRKRRTTNANVQRKTDQAKISKDLMKRAVSGVINGTSIRKAAEDNKTDRTTLSRRKFKN</sequence>
<reference evidence="2" key="1">
    <citation type="submission" date="2022-03" db="EMBL/GenBank/DDBJ databases">
        <authorList>
            <person name="Sayadi A."/>
        </authorList>
    </citation>
    <scope>NUCLEOTIDE SEQUENCE</scope>
</reference>
<dbReference type="AlphaFoldDB" id="A0A9P0K890"/>
<accession>A0A9P0K890</accession>
<feature type="compositionally biased region" description="Basic and acidic residues" evidence="1">
    <location>
        <begin position="129"/>
        <end position="139"/>
    </location>
</feature>
<gene>
    <name evidence="2" type="ORF">ACAOBT_LOCUS6744</name>
</gene>